<reference evidence="3 4" key="1">
    <citation type="submission" date="2014-07" db="EMBL/GenBank/DDBJ databases">
        <title>Draft Genome Sequence of Gephyronic Acid Producer, Cystobacter violaceus Strain Cb vi76.</title>
        <authorList>
            <person name="Stevens D.C."/>
            <person name="Young J."/>
            <person name="Carmichael R."/>
            <person name="Tan J."/>
            <person name="Taylor R.E."/>
        </authorList>
    </citation>
    <scope>NUCLEOTIDE SEQUENCE [LARGE SCALE GENOMIC DNA]</scope>
    <source>
        <strain evidence="3 4">Cb vi76</strain>
    </source>
</reference>
<evidence type="ECO:0000313" key="4">
    <source>
        <dbReference type="Proteomes" id="UP000028547"/>
    </source>
</evidence>
<name>A0A084SLN1_9BACT</name>
<comment type="caution">
    <text evidence="3">The sequence shown here is derived from an EMBL/GenBank/DDBJ whole genome shotgun (WGS) entry which is preliminary data.</text>
</comment>
<evidence type="ECO:0000313" key="3">
    <source>
        <dbReference type="EMBL" id="KFA89366.1"/>
    </source>
</evidence>
<organism evidence="3 4">
    <name type="scientific">Archangium violaceum Cb vi76</name>
    <dbReference type="NCBI Taxonomy" id="1406225"/>
    <lineage>
        <taxon>Bacteria</taxon>
        <taxon>Pseudomonadati</taxon>
        <taxon>Myxococcota</taxon>
        <taxon>Myxococcia</taxon>
        <taxon>Myxococcales</taxon>
        <taxon>Cystobacterineae</taxon>
        <taxon>Archangiaceae</taxon>
        <taxon>Archangium</taxon>
    </lineage>
</organism>
<dbReference type="Gene3D" id="3.40.50.720">
    <property type="entry name" value="NAD(P)-binding Rossmann-like Domain"/>
    <property type="match status" value="1"/>
</dbReference>
<evidence type="ECO:0000256" key="1">
    <source>
        <dbReference type="SAM" id="MobiDB-lite"/>
    </source>
</evidence>
<dbReference type="InterPro" id="IPR035985">
    <property type="entry name" value="Ubiquitin-activating_enz"/>
</dbReference>
<sequence>MNPQPTPPEAVPAATGTPAPSEPKPFKLHRRFDRTGRLLGDPAMERLAKSRVIVFGLGGVGSYAAEGLVRSGIGQLTLVDFDTVCVTNGNRQLHATAKTVGKPKAELMAQRCKEINPDAQVQGLREFYRDELADQLLAPGSYDYVVDAIDNVKAKLHLLHRCVSLGIPVVSSMGAAARLDPTAIRVEDLCETHMDPFAKDIRKLLKRKYGVPTERPTGITAVYSIEQRRQPLSLRYDSDDGFSCVCPNDNDFHSCEHRNQIDGSVAFVTSVFGMNAAGVVVRRLSQGR</sequence>
<dbReference type="GO" id="GO:0008641">
    <property type="term" value="F:ubiquitin-like modifier activating enzyme activity"/>
    <property type="evidence" value="ECO:0007669"/>
    <property type="project" value="InterPro"/>
</dbReference>
<evidence type="ECO:0000259" key="2">
    <source>
        <dbReference type="Pfam" id="PF00899"/>
    </source>
</evidence>
<accession>A0A084SLN1</accession>
<dbReference type="PANTHER" id="PTHR43267">
    <property type="entry name" value="TRNA THREONYLCARBAMOYLADENOSINE DEHYDRATASE"/>
    <property type="match status" value="1"/>
</dbReference>
<feature type="region of interest" description="Disordered" evidence="1">
    <location>
        <begin position="1"/>
        <end position="27"/>
    </location>
</feature>
<dbReference type="CDD" id="cd00755">
    <property type="entry name" value="YgdL_like"/>
    <property type="match status" value="1"/>
</dbReference>
<protein>
    <submittedName>
        <fullName evidence="3">Thiamine biosynthesis protein ThiF</fullName>
    </submittedName>
</protein>
<dbReference type="Pfam" id="PF00899">
    <property type="entry name" value="ThiF"/>
    <property type="match status" value="1"/>
</dbReference>
<dbReference type="GO" id="GO:0061504">
    <property type="term" value="P:cyclic threonylcarbamoyladenosine biosynthetic process"/>
    <property type="evidence" value="ECO:0007669"/>
    <property type="project" value="TreeGrafter"/>
</dbReference>
<dbReference type="SUPFAM" id="SSF69572">
    <property type="entry name" value="Activating enzymes of the ubiquitin-like proteins"/>
    <property type="match status" value="1"/>
</dbReference>
<dbReference type="EMBL" id="JPMI01000247">
    <property type="protein sequence ID" value="KFA89366.1"/>
    <property type="molecule type" value="Genomic_DNA"/>
</dbReference>
<gene>
    <name evidence="3" type="ORF">Q664_35330</name>
</gene>
<dbReference type="GO" id="GO:0061503">
    <property type="term" value="F:tRNA threonylcarbamoyladenosine dehydratase"/>
    <property type="evidence" value="ECO:0007669"/>
    <property type="project" value="TreeGrafter"/>
</dbReference>
<feature type="domain" description="THIF-type NAD/FAD binding fold" evidence="2">
    <location>
        <begin position="38"/>
        <end position="284"/>
    </location>
</feature>
<dbReference type="InterPro" id="IPR045886">
    <property type="entry name" value="ThiF/MoeB/HesA"/>
</dbReference>
<dbReference type="RefSeq" id="WP_043405470.1">
    <property type="nucleotide sequence ID" value="NZ_JPMI01000247.1"/>
</dbReference>
<feature type="compositionally biased region" description="Pro residues" evidence="1">
    <location>
        <begin position="1"/>
        <end position="10"/>
    </location>
</feature>
<dbReference type="PANTHER" id="PTHR43267:SF1">
    <property type="entry name" value="TRNA THREONYLCARBAMOYLADENOSINE DEHYDRATASE"/>
    <property type="match status" value="1"/>
</dbReference>
<dbReference type="InterPro" id="IPR000594">
    <property type="entry name" value="ThiF_NAD_FAD-bd"/>
</dbReference>
<proteinExistence type="predicted"/>
<dbReference type="AlphaFoldDB" id="A0A084SLN1"/>
<dbReference type="Proteomes" id="UP000028547">
    <property type="component" value="Unassembled WGS sequence"/>
</dbReference>